<evidence type="ECO:0000313" key="7">
    <source>
        <dbReference type="Proteomes" id="UP000198725"/>
    </source>
</evidence>
<dbReference type="Gene3D" id="1.10.10.60">
    <property type="entry name" value="Homeodomain-like"/>
    <property type="match status" value="1"/>
</dbReference>
<dbReference type="PROSITE" id="PS01124">
    <property type="entry name" value="HTH_ARAC_FAMILY_2"/>
    <property type="match status" value="1"/>
</dbReference>
<dbReference type="GO" id="GO:0043565">
    <property type="term" value="F:sequence-specific DNA binding"/>
    <property type="evidence" value="ECO:0007669"/>
    <property type="project" value="InterPro"/>
</dbReference>
<dbReference type="Proteomes" id="UP000321807">
    <property type="component" value="Chromosome"/>
</dbReference>
<dbReference type="PROSITE" id="PS00041">
    <property type="entry name" value="HTH_ARAC_FAMILY_1"/>
    <property type="match status" value="1"/>
</dbReference>
<evidence type="ECO:0000256" key="2">
    <source>
        <dbReference type="ARBA" id="ARBA00023125"/>
    </source>
</evidence>
<dbReference type="InterPro" id="IPR009057">
    <property type="entry name" value="Homeodomain-like_sf"/>
</dbReference>
<dbReference type="EMBL" id="CP042807">
    <property type="protein sequence ID" value="QEE25859.1"/>
    <property type="molecule type" value="Genomic_DNA"/>
</dbReference>
<dbReference type="SMART" id="SM00342">
    <property type="entry name" value="HTH_ARAC"/>
    <property type="match status" value="1"/>
</dbReference>
<evidence type="ECO:0000256" key="3">
    <source>
        <dbReference type="ARBA" id="ARBA00023163"/>
    </source>
</evidence>
<keyword evidence="1" id="KW-0805">Transcription regulation</keyword>
<organism evidence="6 7">
    <name type="scientific">Rhodanobacter glycinis</name>
    <dbReference type="NCBI Taxonomy" id="582702"/>
    <lineage>
        <taxon>Bacteria</taxon>
        <taxon>Pseudomonadati</taxon>
        <taxon>Pseudomonadota</taxon>
        <taxon>Gammaproteobacteria</taxon>
        <taxon>Lysobacterales</taxon>
        <taxon>Rhodanobacteraceae</taxon>
        <taxon>Rhodanobacter</taxon>
    </lineage>
</organism>
<dbReference type="InterPro" id="IPR050204">
    <property type="entry name" value="AraC_XylS_family_regulators"/>
</dbReference>
<name>A0A1I4DXB9_9GAMM</name>
<evidence type="ECO:0000313" key="6">
    <source>
        <dbReference type="EMBL" id="SFK98204.1"/>
    </source>
</evidence>
<evidence type="ECO:0000259" key="4">
    <source>
        <dbReference type="PROSITE" id="PS01124"/>
    </source>
</evidence>
<evidence type="ECO:0000313" key="5">
    <source>
        <dbReference type="EMBL" id="QEE25859.1"/>
    </source>
</evidence>
<dbReference type="RefSeq" id="WP_092704207.1">
    <property type="nucleotide sequence ID" value="NZ_CP042807.1"/>
</dbReference>
<dbReference type="Proteomes" id="UP000198725">
    <property type="component" value="Unassembled WGS sequence"/>
</dbReference>
<reference evidence="5 8" key="3">
    <citation type="submission" date="2019-08" db="EMBL/GenBank/DDBJ databases">
        <title>Complete genome sequence of Rhodanobacter glycinis strain T01E-68 isolated from tomato root.</title>
        <authorList>
            <person name="Weon H.-Y."/>
            <person name="Lee S.A."/>
        </authorList>
    </citation>
    <scope>NUCLEOTIDE SEQUENCE [LARGE SCALE GENOMIC DNA]</scope>
    <source>
        <strain evidence="5 8">T01E-68</strain>
    </source>
</reference>
<dbReference type="Pfam" id="PF12833">
    <property type="entry name" value="HTH_18"/>
    <property type="match status" value="1"/>
</dbReference>
<keyword evidence="3" id="KW-0804">Transcription</keyword>
<keyword evidence="7" id="KW-1185">Reference proteome</keyword>
<feature type="domain" description="HTH araC/xylS-type" evidence="4">
    <location>
        <begin position="218"/>
        <end position="319"/>
    </location>
</feature>
<dbReference type="InterPro" id="IPR018060">
    <property type="entry name" value="HTH_AraC"/>
</dbReference>
<dbReference type="EMBL" id="FOSR01000010">
    <property type="protein sequence ID" value="SFK98204.1"/>
    <property type="molecule type" value="Genomic_DNA"/>
</dbReference>
<dbReference type="GO" id="GO:0003700">
    <property type="term" value="F:DNA-binding transcription factor activity"/>
    <property type="evidence" value="ECO:0007669"/>
    <property type="project" value="InterPro"/>
</dbReference>
<dbReference type="PANTHER" id="PTHR46796">
    <property type="entry name" value="HTH-TYPE TRANSCRIPTIONAL ACTIVATOR RHAS-RELATED"/>
    <property type="match status" value="1"/>
</dbReference>
<keyword evidence="2" id="KW-0238">DNA-binding</keyword>
<reference evidence="6" key="1">
    <citation type="submission" date="2016-10" db="EMBL/GenBank/DDBJ databases">
        <authorList>
            <person name="de Groot N.N."/>
        </authorList>
    </citation>
    <scope>NUCLEOTIDE SEQUENCE [LARGE SCALE GENOMIC DNA]</scope>
    <source>
        <strain evidence="6">MO64</strain>
    </source>
</reference>
<gene>
    <name evidence="5" type="ORF">CS053_16105</name>
    <name evidence="6" type="ORF">SAMN05192579_11091</name>
</gene>
<dbReference type="PANTHER" id="PTHR46796:SF12">
    <property type="entry name" value="HTH-TYPE DNA-BINDING TRANSCRIPTIONAL ACTIVATOR EUTR"/>
    <property type="match status" value="1"/>
</dbReference>
<evidence type="ECO:0000313" key="8">
    <source>
        <dbReference type="Proteomes" id="UP000321807"/>
    </source>
</evidence>
<evidence type="ECO:0000256" key="1">
    <source>
        <dbReference type="ARBA" id="ARBA00023015"/>
    </source>
</evidence>
<sequence length="331" mass="37025">MAVGSGEDTPSCDLVSLSGALRVCDMEMVLLDARGPHATVDSRVANEAIYCSGETDFPFRGRFVLPVDWCLLGHIHHTPEGSWCHGTELRSGMSFTVMPEGISEFMLRAGSQLSVVLVPLEQLRRKFAEMEPLQGEIPSRLLSLFHLNDTLAASELRQQFTHIRERLIGRREASDGEAMQGQDLDALVERHLLAGLSARAEDRPQCTRGRRTHYLIVQRAEQFMRANMRQDIYITEMCNAAGVSERALRYAFDDLLGLSPNRYLSMLRLCTACRSLSLSDASRRSVKSVALSCGLWDLSRFADHYRRVFGELPRDTLMRAPSMESAQATAS</sequence>
<dbReference type="InterPro" id="IPR018062">
    <property type="entry name" value="HTH_AraC-typ_CS"/>
</dbReference>
<dbReference type="SUPFAM" id="SSF46689">
    <property type="entry name" value="Homeodomain-like"/>
    <property type="match status" value="1"/>
</dbReference>
<reference evidence="7" key="2">
    <citation type="submission" date="2016-10" db="EMBL/GenBank/DDBJ databases">
        <authorList>
            <person name="Varghese N."/>
            <person name="Submissions S."/>
        </authorList>
    </citation>
    <scope>NUCLEOTIDE SEQUENCE [LARGE SCALE GENOMIC DNA]</scope>
    <source>
        <strain evidence="7">MO64</strain>
    </source>
</reference>
<protein>
    <submittedName>
        <fullName evidence="5">Helix-turn-helix domain-containing protein</fullName>
    </submittedName>
    <submittedName>
        <fullName evidence="6">Transcriptional regulator, AraC family</fullName>
    </submittedName>
</protein>
<accession>A0A1I4DXB9</accession>
<proteinExistence type="predicted"/>
<dbReference type="KEGG" id="rgl:CS053_16105"/>
<dbReference type="AlphaFoldDB" id="A0A1I4DXB9"/>